<organism evidence="1 2">
    <name type="scientific">Elysia marginata</name>
    <dbReference type="NCBI Taxonomy" id="1093978"/>
    <lineage>
        <taxon>Eukaryota</taxon>
        <taxon>Metazoa</taxon>
        <taxon>Spiralia</taxon>
        <taxon>Lophotrochozoa</taxon>
        <taxon>Mollusca</taxon>
        <taxon>Gastropoda</taxon>
        <taxon>Heterobranchia</taxon>
        <taxon>Euthyneura</taxon>
        <taxon>Panpulmonata</taxon>
        <taxon>Sacoglossa</taxon>
        <taxon>Placobranchoidea</taxon>
        <taxon>Plakobranchidae</taxon>
        <taxon>Elysia</taxon>
    </lineage>
</organism>
<keyword evidence="2" id="KW-1185">Reference proteome</keyword>
<comment type="caution">
    <text evidence="1">The sequence shown here is derived from an EMBL/GenBank/DDBJ whole genome shotgun (WGS) entry which is preliminary data.</text>
</comment>
<evidence type="ECO:0008006" key="3">
    <source>
        <dbReference type="Google" id="ProtNLM"/>
    </source>
</evidence>
<proteinExistence type="predicted"/>
<dbReference type="AlphaFoldDB" id="A0AAV4JK86"/>
<evidence type="ECO:0000313" key="1">
    <source>
        <dbReference type="EMBL" id="GFS22133.1"/>
    </source>
</evidence>
<sequence length="102" mass="11715">MSDRQAPPTSLVMLLGVPPLRPLPTLPPLVASECVWGRIEQWNHYLPFLPGTASTQRSSLRLTTIRLIQFARCPWLLPGKERMLRTRKMGEGYRLSERWMGT</sequence>
<reference evidence="1 2" key="1">
    <citation type="journal article" date="2021" name="Elife">
        <title>Chloroplast acquisition without the gene transfer in kleptoplastic sea slugs, Plakobranchus ocellatus.</title>
        <authorList>
            <person name="Maeda T."/>
            <person name="Takahashi S."/>
            <person name="Yoshida T."/>
            <person name="Shimamura S."/>
            <person name="Takaki Y."/>
            <person name="Nagai Y."/>
            <person name="Toyoda A."/>
            <person name="Suzuki Y."/>
            <person name="Arimoto A."/>
            <person name="Ishii H."/>
            <person name="Satoh N."/>
            <person name="Nishiyama T."/>
            <person name="Hasebe M."/>
            <person name="Maruyama T."/>
            <person name="Minagawa J."/>
            <person name="Obokata J."/>
            <person name="Shigenobu S."/>
        </authorList>
    </citation>
    <scope>NUCLEOTIDE SEQUENCE [LARGE SCALE GENOMIC DNA]</scope>
</reference>
<dbReference type="EMBL" id="BMAT01006917">
    <property type="protein sequence ID" value="GFS22133.1"/>
    <property type="molecule type" value="Genomic_DNA"/>
</dbReference>
<dbReference type="Proteomes" id="UP000762676">
    <property type="component" value="Unassembled WGS sequence"/>
</dbReference>
<evidence type="ECO:0000313" key="2">
    <source>
        <dbReference type="Proteomes" id="UP000762676"/>
    </source>
</evidence>
<accession>A0AAV4JK86</accession>
<protein>
    <recommendedName>
        <fullName evidence="3">Secreted protein</fullName>
    </recommendedName>
</protein>
<name>A0AAV4JK86_9GAST</name>
<gene>
    <name evidence="1" type="ORF">ElyMa_003355800</name>
</gene>